<organism evidence="7 8">
    <name type="scientific">Vecturithrix granuli</name>
    <dbReference type="NCBI Taxonomy" id="1499967"/>
    <lineage>
        <taxon>Bacteria</taxon>
        <taxon>Candidatus Moduliflexota</taxon>
        <taxon>Candidatus Vecturitrichia</taxon>
        <taxon>Candidatus Vecturitrichales</taxon>
        <taxon>Candidatus Vecturitrichaceae</taxon>
        <taxon>Candidatus Vecturithrix</taxon>
    </lineage>
</organism>
<dbReference type="eggNOG" id="COG1924">
    <property type="taxonomic scope" value="Bacteria"/>
</dbReference>
<dbReference type="Pfam" id="PF01869">
    <property type="entry name" value="BcrAD_BadFG"/>
    <property type="match status" value="2"/>
</dbReference>
<feature type="domain" description="DUF2229" evidence="6">
    <location>
        <begin position="700"/>
        <end position="924"/>
    </location>
</feature>
<dbReference type="eggNOG" id="COG3580">
    <property type="taxonomic scope" value="Bacteria"/>
</dbReference>
<dbReference type="Pfam" id="PF09989">
    <property type="entry name" value="DUF2229"/>
    <property type="match status" value="1"/>
</dbReference>
<dbReference type="HOGENOM" id="CLU_002393_1_0_0"/>
<sequence>MKEQYFLGIDIGSVSVKCALIDETQQILYDKYTRTEGQPLVKLGQMFDELQQRYPEILISAMCATGSGKTLVEKYLHTATQNEIICHAKGAKTLHPDVNAIIEIGGQDSKLIIFDQEARPQNGRVAIKDFTMNELCAAGTGAFLDEQAHRLGIAIEDFAAIALQSESPAHIAGRCAVFAKTDMIHLQQKGTPMPDILLGVAYSMARNYLSNLVRGRQLSPLVAFQGGVAANQAIQHAFCDLLKFQNEEMIIPKYYKTIGAFGAALFAMEDEKKSLPCSFADILTTLPDLETLDLAERADSFFPALHTQIPYSPDLSDASLIVPAQQQDAAPVDKALGVYLGIDIGSVSEKLAAIAEDGGVVYQQYCYSYGKVLPTLIQLLKDFNQSEFGKIPVLGVGVTGSGRYLAAKVIGADVVKNEISAQVKGTRHLMPECDTVIEIGGQDAKFIRLEGESHLDFLMNKVCAAGTGSFLQEQAERLHVDLEQDYSRLAFQSRRPVKLGNKCTVFMESDLVHYTQKGYALHDLLAGLSYAIAGNFIDRVAQNRPFGDEICFQGGVAANESVKAAFEHLLHKPVLVPPYHKITGALGAALLAREARMNQEFSDSRYHPASLDSICVERTFQCRACSNRCFIQQFSLDGNIIYFGGICGKYELGSYARGPVPEQANRPSSRRFTALNVMQQITTLFDQTPVPIPPKPLKNLGIPRGLLFYEFYPLWNSFFTRAGFRVVTSQPSNRKLVEEGMAHVSVETCLPIKVYHGHVQDLMTQEIDAVFIPGHVHTPSWESTDTSIVHCPYIQSVPEFIAASFNANIVAPTFTSDYDDDAYETMLTSIASQLLPSRSIFDEMLKPYFKDSKLSEHYQCAVRDFQQFKAARYRLGREFLATRDLNDIVYVVFGKPYSLYDPELNMNLFQKMSLLGMEGIPVDTIDADEIEIPEELRGMSWYYNLRMLKAALVVNKDLRLFPIILTNYGCGPDPFSFRYLQEAFTEKPILVIEIDEHTADTGIVTRLEAFHDEIQHLKSSPKSTHREKRLADVYVLKPSQKYDKVYLPHFAEHAHIFAAVLRANGTDAEVLPPPNEKVRELGRRHAVGGECQPFLNLMADYLYLLESGRYEKNSAFFMFMNGGCKMVQYGQNTIYEGKKYAPRSFPVVGTFDQLFGENLTLPQKGRIFDNAFIGMVAMDRILQKVHESRPYEVEPGTTDFAYKIARNHLCRGIERGETIRGIEYALAVFEGLDIDRSVSKKFISITGDYYTRINPFANNNLFFHVERLGGVIFVPPTLVDVIPLFMAKRIEKYRKRAEYAKLIQFLLLNLELRYQEQKVRNIFEHDILNNFDMTPKEVFEKTSKYLSSELSTGVISPVGSVIDTLELGAKGIINVITLNCSFGNVVTSVLQRVRRDYGDVPLLTLVCEEQQGGNQLTRLEAFMHQIPEQPWHSKL</sequence>
<dbReference type="InterPro" id="IPR051805">
    <property type="entry name" value="Dehydratase_Activator_Redct"/>
</dbReference>
<dbReference type="Proteomes" id="UP000030661">
    <property type="component" value="Unassembled WGS sequence"/>
</dbReference>
<dbReference type="InterPro" id="IPR018709">
    <property type="entry name" value="CoA_activase_DUF2229"/>
</dbReference>
<dbReference type="NCBIfam" id="TIGR00241">
    <property type="entry name" value="CoA_E_activ"/>
    <property type="match status" value="2"/>
</dbReference>
<evidence type="ECO:0000313" key="8">
    <source>
        <dbReference type="Proteomes" id="UP000030661"/>
    </source>
</evidence>
<feature type="domain" description="ATPase BadF/BadG/BcrA/BcrD type" evidence="5">
    <location>
        <begin position="7"/>
        <end position="267"/>
    </location>
</feature>
<evidence type="ECO:0000256" key="1">
    <source>
        <dbReference type="ARBA" id="ARBA00001966"/>
    </source>
</evidence>
<keyword evidence="2" id="KW-0479">Metal-binding</keyword>
<dbReference type="Gene3D" id="3.30.420.40">
    <property type="match status" value="4"/>
</dbReference>
<name>A0A081C880_VECG1</name>
<protein>
    <recommendedName>
        <fullName evidence="9">CoA-substrate-specific enzyme activase</fullName>
    </recommendedName>
</protein>
<evidence type="ECO:0000256" key="2">
    <source>
        <dbReference type="ARBA" id="ARBA00022723"/>
    </source>
</evidence>
<dbReference type="GO" id="GO:0051536">
    <property type="term" value="F:iron-sulfur cluster binding"/>
    <property type="evidence" value="ECO:0007669"/>
    <property type="project" value="UniProtKB-KW"/>
</dbReference>
<dbReference type="CDD" id="cd24035">
    <property type="entry name" value="ASKHA_NBD_O66634-like_rpt2"/>
    <property type="match status" value="1"/>
</dbReference>
<comment type="cofactor">
    <cofactor evidence="1">
        <name>[4Fe-4S] cluster</name>
        <dbReference type="ChEBI" id="CHEBI:49883"/>
    </cofactor>
</comment>
<keyword evidence="4" id="KW-0411">Iron-sulfur</keyword>
<dbReference type="InterPro" id="IPR002731">
    <property type="entry name" value="ATPase_BadF"/>
</dbReference>
<feature type="domain" description="ATPase BadF/BadG/BcrA/BcrD type" evidence="5">
    <location>
        <begin position="340"/>
        <end position="592"/>
    </location>
</feature>
<dbReference type="STRING" id="1499967.U27_00683"/>
<dbReference type="InterPro" id="IPR008275">
    <property type="entry name" value="CoA_E_activase_dom"/>
</dbReference>
<evidence type="ECO:0000256" key="4">
    <source>
        <dbReference type="ARBA" id="ARBA00023014"/>
    </source>
</evidence>
<dbReference type="CDD" id="cd24034">
    <property type="entry name" value="ASKHA_NBD_O66634-like_rpt1"/>
    <property type="match status" value="1"/>
</dbReference>
<dbReference type="EMBL" id="DF820475">
    <property type="protein sequence ID" value="GAK60785.1"/>
    <property type="molecule type" value="Genomic_DNA"/>
</dbReference>
<dbReference type="PANTHER" id="PTHR32329:SF7">
    <property type="entry name" value="ACTIVATOR OF 2-HYDROXYACYL-COA-HYDRATASE"/>
    <property type="match status" value="1"/>
</dbReference>
<keyword evidence="8" id="KW-1185">Reference proteome</keyword>
<dbReference type="PANTHER" id="PTHR32329">
    <property type="entry name" value="BIFUNCTIONAL PROTEIN [INCLUDES 2-HYDROXYACYL-COA DEHYDRATASE (N-TER) AND ITS ACTIVATOR DOMAIN (C_TERM)-RELATED"/>
    <property type="match status" value="1"/>
</dbReference>
<dbReference type="eggNOG" id="COG3581">
    <property type="taxonomic scope" value="Bacteria"/>
</dbReference>
<evidence type="ECO:0008006" key="9">
    <source>
        <dbReference type="Google" id="ProtNLM"/>
    </source>
</evidence>
<dbReference type="InterPro" id="IPR043129">
    <property type="entry name" value="ATPase_NBD"/>
</dbReference>
<dbReference type="GO" id="GO:0046872">
    <property type="term" value="F:metal ion binding"/>
    <property type="evidence" value="ECO:0007669"/>
    <property type="project" value="UniProtKB-KW"/>
</dbReference>
<evidence type="ECO:0000259" key="5">
    <source>
        <dbReference type="Pfam" id="PF01869"/>
    </source>
</evidence>
<proteinExistence type="predicted"/>
<evidence type="ECO:0000259" key="6">
    <source>
        <dbReference type="Pfam" id="PF09989"/>
    </source>
</evidence>
<dbReference type="SUPFAM" id="SSF53067">
    <property type="entry name" value="Actin-like ATPase domain"/>
    <property type="match status" value="2"/>
</dbReference>
<evidence type="ECO:0000313" key="7">
    <source>
        <dbReference type="EMBL" id="GAK60785.1"/>
    </source>
</evidence>
<reference evidence="7 8" key="1">
    <citation type="journal article" date="2015" name="PeerJ">
        <title>First genomic representation of candidate bacterial phylum KSB3 points to enhanced environmental sensing as a trigger of wastewater bulking.</title>
        <authorList>
            <person name="Sekiguchi Y."/>
            <person name="Ohashi A."/>
            <person name="Parks D.H."/>
            <person name="Yamauchi T."/>
            <person name="Tyson G.W."/>
            <person name="Hugenholtz P."/>
        </authorList>
    </citation>
    <scope>NUCLEOTIDE SEQUENCE [LARGE SCALE GENOMIC DNA]</scope>
</reference>
<accession>A0A081C880</accession>
<evidence type="ECO:0000256" key="3">
    <source>
        <dbReference type="ARBA" id="ARBA00023004"/>
    </source>
</evidence>
<gene>
    <name evidence="7" type="ORF">U27_00683</name>
</gene>
<keyword evidence="3" id="KW-0408">Iron</keyword>